<keyword evidence="5" id="KW-1185">Reference proteome</keyword>
<name>A0ABN1QDE5_9ACTN</name>
<protein>
    <submittedName>
        <fullName evidence="4">Penicillin-binding transpeptidase domain-containing protein</fullName>
    </submittedName>
</protein>
<evidence type="ECO:0000259" key="3">
    <source>
        <dbReference type="Pfam" id="PF21922"/>
    </source>
</evidence>
<dbReference type="SUPFAM" id="SSF56601">
    <property type="entry name" value="beta-lactamase/transpeptidase-like"/>
    <property type="match status" value="1"/>
</dbReference>
<dbReference type="InterPro" id="IPR012338">
    <property type="entry name" value="Beta-lactam/transpept-like"/>
</dbReference>
<dbReference type="Pfam" id="PF00905">
    <property type="entry name" value="Transpeptidase"/>
    <property type="match status" value="1"/>
</dbReference>
<dbReference type="Gene3D" id="3.40.710.10">
    <property type="entry name" value="DD-peptidase/beta-lactamase superfamily"/>
    <property type="match status" value="1"/>
</dbReference>
<evidence type="ECO:0000313" key="5">
    <source>
        <dbReference type="Proteomes" id="UP001500665"/>
    </source>
</evidence>
<dbReference type="Proteomes" id="UP001500665">
    <property type="component" value="Unassembled WGS sequence"/>
</dbReference>
<evidence type="ECO:0000256" key="1">
    <source>
        <dbReference type="SAM" id="MobiDB-lite"/>
    </source>
</evidence>
<dbReference type="PANTHER" id="PTHR30627">
    <property type="entry name" value="PEPTIDOGLYCAN D,D-TRANSPEPTIDASE"/>
    <property type="match status" value="1"/>
</dbReference>
<reference evidence="4 5" key="1">
    <citation type="journal article" date="2019" name="Int. J. Syst. Evol. Microbiol.">
        <title>The Global Catalogue of Microorganisms (GCM) 10K type strain sequencing project: providing services to taxonomists for standard genome sequencing and annotation.</title>
        <authorList>
            <consortium name="The Broad Institute Genomics Platform"/>
            <consortium name="The Broad Institute Genome Sequencing Center for Infectious Disease"/>
            <person name="Wu L."/>
            <person name="Ma J."/>
        </authorList>
    </citation>
    <scope>NUCLEOTIDE SEQUENCE [LARGE SCALE GENOMIC DNA]</scope>
    <source>
        <strain evidence="4 5">JCM 10696</strain>
    </source>
</reference>
<proteinExistence type="predicted"/>
<comment type="caution">
    <text evidence="4">The sequence shown here is derived from an EMBL/GenBank/DDBJ whole genome shotgun (WGS) entry which is preliminary data.</text>
</comment>
<feature type="region of interest" description="Disordered" evidence="1">
    <location>
        <begin position="392"/>
        <end position="420"/>
    </location>
</feature>
<feature type="domain" description="Penicillin binding protein A dimerisation" evidence="3">
    <location>
        <begin position="57"/>
        <end position="144"/>
    </location>
</feature>
<dbReference type="Gene3D" id="3.90.1310.10">
    <property type="entry name" value="Penicillin-binding protein 2a (Domain 2)"/>
    <property type="match status" value="1"/>
</dbReference>
<gene>
    <name evidence="4" type="ORF">GCM10009550_10560</name>
</gene>
<evidence type="ECO:0000259" key="2">
    <source>
        <dbReference type="Pfam" id="PF00905"/>
    </source>
</evidence>
<feature type="domain" description="Penicillin-binding protein transpeptidase" evidence="2">
    <location>
        <begin position="168"/>
        <end position="499"/>
    </location>
</feature>
<dbReference type="Pfam" id="PF21922">
    <property type="entry name" value="PBP_dimer_2"/>
    <property type="match status" value="1"/>
</dbReference>
<dbReference type="InterPro" id="IPR050515">
    <property type="entry name" value="Beta-lactam/transpept"/>
</dbReference>
<dbReference type="InterPro" id="IPR054120">
    <property type="entry name" value="PBPA_dimer"/>
</dbReference>
<dbReference type="PANTHER" id="PTHR30627:SF24">
    <property type="entry name" value="PENICILLIN-BINDING PROTEIN 4B"/>
    <property type="match status" value="1"/>
</dbReference>
<sequence length="505" mass="54129">MNKMSMNDQLKRVALVGLALIAVLMINANYIQAYQAEDLRKHKFNNRQHQGIFLRPRGDIYSADKVRLAYSEKLSPDSKKSKYQRKYVKNAEVFVPVTGYFTSNLSKAGVELSFDSILDGQDERQTATSWIKTLAGEKPLGGNVYTTVDAKAQQVAYQRLHAQGATRGAAVFIDAKTGAVKVAAGFPSFDPNTVADIQKPDAVSAALDKLTKDRQQPMVNKAYAELFPPGSSFKTVVAAAFLSKSGNSMETSVPAQAAIPTGGSKPIENSHNDGINCGLPMAPLIRTFAHSCNTTYALLGAEDQYLGNEAVRAQSEKFGFYKRIPIEDDLTAPASEYPHNVQNRDEILRGSFGQGETKATPLQMALIGAAIANGGEMMKPYLVEKAVTRVEGDDGKPAESGTIYKADPSSMGKPISSDSAGQLQEMMRRVVADGTAGVLQGRNIAGKTGTTELTVGRGGAWFVGFAPADKPKYGFAVFVEGSDKIFGASSAGPIAADIFNALTQK</sequence>
<organism evidence="4 5">
    <name type="scientific">Actinocorallia libanotica</name>
    <dbReference type="NCBI Taxonomy" id="46162"/>
    <lineage>
        <taxon>Bacteria</taxon>
        <taxon>Bacillati</taxon>
        <taxon>Actinomycetota</taxon>
        <taxon>Actinomycetes</taxon>
        <taxon>Streptosporangiales</taxon>
        <taxon>Thermomonosporaceae</taxon>
        <taxon>Actinocorallia</taxon>
    </lineage>
</organism>
<dbReference type="InterPro" id="IPR001460">
    <property type="entry name" value="PCN-bd_Tpept"/>
</dbReference>
<dbReference type="EMBL" id="BAAAHH010000002">
    <property type="protein sequence ID" value="GAA0940817.1"/>
    <property type="molecule type" value="Genomic_DNA"/>
</dbReference>
<dbReference type="RefSeq" id="WP_344237257.1">
    <property type="nucleotide sequence ID" value="NZ_BAAAHH010000002.1"/>
</dbReference>
<evidence type="ECO:0000313" key="4">
    <source>
        <dbReference type="EMBL" id="GAA0940817.1"/>
    </source>
</evidence>
<accession>A0ABN1QDE5</accession>